<dbReference type="RefSeq" id="WP_207678366.1">
    <property type="nucleotide sequence ID" value="NZ_CP061800.1"/>
</dbReference>
<dbReference type="EMBL" id="CP061800">
    <property type="protein sequence ID" value="QTA89961.1"/>
    <property type="molecule type" value="Genomic_DNA"/>
</dbReference>
<evidence type="ECO:0000256" key="1">
    <source>
        <dbReference type="SAM" id="Phobius"/>
    </source>
</evidence>
<feature type="transmembrane region" description="Helical" evidence="1">
    <location>
        <begin position="64"/>
        <end position="82"/>
    </location>
</feature>
<keyword evidence="1" id="KW-1133">Transmembrane helix</keyword>
<dbReference type="AlphaFoldDB" id="A0A975BQU9"/>
<protein>
    <submittedName>
        <fullName evidence="2">Uncharacterized protein</fullName>
    </submittedName>
</protein>
<sequence>MLTYIYKALYSFRDAFSRNSTWLLFCMIVLGFMGADEIIGISSFCRFWGLGGNGYHSFLNFFRSSAYSLEGLMFFRGSFVLAQNETVRVQGRAVRH</sequence>
<dbReference type="KEGG" id="dmm:dnm_060200"/>
<evidence type="ECO:0000313" key="2">
    <source>
        <dbReference type="EMBL" id="QTA89961.1"/>
    </source>
</evidence>
<dbReference type="Proteomes" id="UP000663722">
    <property type="component" value="Chromosome"/>
</dbReference>
<keyword evidence="1" id="KW-0812">Transmembrane</keyword>
<proteinExistence type="predicted"/>
<organism evidence="2 3">
    <name type="scientific">Desulfonema magnum</name>
    <dbReference type="NCBI Taxonomy" id="45655"/>
    <lineage>
        <taxon>Bacteria</taxon>
        <taxon>Pseudomonadati</taxon>
        <taxon>Thermodesulfobacteriota</taxon>
        <taxon>Desulfobacteria</taxon>
        <taxon>Desulfobacterales</taxon>
        <taxon>Desulfococcaceae</taxon>
        <taxon>Desulfonema</taxon>
    </lineage>
</organism>
<keyword evidence="3" id="KW-1185">Reference proteome</keyword>
<evidence type="ECO:0000313" key="3">
    <source>
        <dbReference type="Proteomes" id="UP000663722"/>
    </source>
</evidence>
<reference evidence="2" key="1">
    <citation type="journal article" date="2021" name="Microb. Physiol.">
        <title>Proteogenomic Insights into the Physiology of Marine, Sulfate-Reducing, Filamentous Desulfonema limicola and Desulfonema magnum.</title>
        <authorList>
            <person name="Schnaars V."/>
            <person name="Wohlbrand L."/>
            <person name="Scheve S."/>
            <person name="Hinrichs C."/>
            <person name="Reinhardt R."/>
            <person name="Rabus R."/>
        </authorList>
    </citation>
    <scope>NUCLEOTIDE SEQUENCE</scope>
    <source>
        <strain evidence="2">4be13</strain>
    </source>
</reference>
<name>A0A975BQU9_9BACT</name>
<gene>
    <name evidence="2" type="ORF">dnm_060200</name>
</gene>
<keyword evidence="1" id="KW-0472">Membrane</keyword>
<accession>A0A975BQU9</accession>
<feature type="transmembrane region" description="Helical" evidence="1">
    <location>
        <begin position="21"/>
        <end position="44"/>
    </location>
</feature>